<evidence type="ECO:0000259" key="1">
    <source>
        <dbReference type="Pfam" id="PF00535"/>
    </source>
</evidence>
<dbReference type="EMBL" id="CP001726">
    <property type="protein sequence ID" value="ACV56016.1"/>
    <property type="molecule type" value="Genomic_DNA"/>
</dbReference>
<dbReference type="PaxDb" id="479437-Elen_2052"/>
<dbReference type="InterPro" id="IPR029044">
    <property type="entry name" value="Nucleotide-diphossugar_trans"/>
</dbReference>
<dbReference type="STRING" id="479437.Elen_2052"/>
<keyword evidence="3" id="KW-1185">Reference proteome</keyword>
<dbReference type="CAZy" id="GT2">
    <property type="family name" value="Glycosyltransferase Family 2"/>
</dbReference>
<feature type="domain" description="Glycosyltransferase 2-like" evidence="1">
    <location>
        <begin position="265"/>
        <end position="374"/>
    </location>
</feature>
<sequence length="794" mass="90901">MYARLLVDEMASDISLKAKASSNDLIVPCGLYETLSSETGSERTFVLVFPILRIRSVSLSIFGVDEKGSALDQCSFSINFEKAKWQSRINYRFNKELCKEIRDYDKIGTYSKISMEFWDCISDKNVNILRGLVRMPYRNDSIVQITCTNDSLQEIAISPVFLSDVKVRSDVSERIFFREIQFSIRVPNKIQNLVFRLIDKAHPELDSFEAIEDHAYRKIRDDSNEIMLSAQSDPCYPKWFEEHRVDLGALAKQHETFFDYRPLFSIVVPLYKTPKPFFLDMLNSVVSQSYGRWELILVNASPKDEVLVGLVEEASSNDKRIKSVVLESNGGISENTNAGLAVSSGDFVCYFDHDDLLEPDLLFEYAKALNADESIDLLYCDEDKMLPSGTLAEPFFKPDFNIDLLRDNNYICHLLTIRKSLLDELEPNTAQFDGAQDHNMTLQASERARKIHHVARVLYHWRISESSTAANADNKPYATQAGIKAVQNHLDRLGIRACVRQSRRPFTYSVDYLPPESEPLVSIIIPTKDHSDVLRTCVESVLDRTTYDKYEIVIVENNSTEPKTFAYYEELEKEHGDRIRIEYWPAEFNFSKLINFGVSKARGDLLLLLNNDTEVITPEWMERMVGICSREDVGVVGVRLYFRDETIQHAGVCVSGGVAGHLGRNLPKGNWGYFSLSDATQDMSAVTAACMMTKRGVFESVDGFSEELAVAFNDVDYCLKVRDMELLVVYTPEVELFHYESLSRGFESSAEKKIRFHREVSFMNYRWAEYYVKGDPYANPNLSTNEPYNCYYHL</sequence>
<evidence type="ECO:0000313" key="2">
    <source>
        <dbReference type="EMBL" id="ACV56016.1"/>
    </source>
</evidence>
<feature type="domain" description="Glycosyltransferase 2-like" evidence="1">
    <location>
        <begin position="522"/>
        <end position="646"/>
    </location>
</feature>
<dbReference type="eggNOG" id="COG1216">
    <property type="taxonomic scope" value="Bacteria"/>
</dbReference>
<gene>
    <name evidence="2" type="ordered locus">Elen_2052</name>
</gene>
<dbReference type="Proteomes" id="UP000001377">
    <property type="component" value="Chromosome"/>
</dbReference>
<dbReference type="Pfam" id="PF00535">
    <property type="entry name" value="Glycos_transf_2"/>
    <property type="match status" value="2"/>
</dbReference>
<protein>
    <submittedName>
        <fullName evidence="2">Glycosyl transferase family 2</fullName>
    </submittedName>
</protein>
<dbReference type="SUPFAM" id="SSF53448">
    <property type="entry name" value="Nucleotide-diphospho-sugar transferases"/>
    <property type="match status" value="2"/>
</dbReference>
<dbReference type="Gene3D" id="3.90.550.10">
    <property type="entry name" value="Spore Coat Polysaccharide Biosynthesis Protein SpsA, Chain A"/>
    <property type="match status" value="2"/>
</dbReference>
<dbReference type="eggNOG" id="COG1215">
    <property type="taxonomic scope" value="Bacteria"/>
</dbReference>
<reference evidence="2 3" key="1">
    <citation type="journal article" date="2009" name="Stand. Genomic Sci.">
        <title>Complete genome sequence of Eggerthella lenta type strain (IPP VPI 0255).</title>
        <authorList>
            <person name="Saunders E."/>
            <person name="Pukall R."/>
            <person name="Abt B."/>
            <person name="Lapidus A."/>
            <person name="Glavina Del Rio T."/>
            <person name="Copeland A."/>
            <person name="Tice H."/>
            <person name="Cheng J.F."/>
            <person name="Lucas S."/>
            <person name="Chen F."/>
            <person name="Nolan M."/>
            <person name="Bruce D."/>
            <person name="Goodwin L."/>
            <person name="Pitluck S."/>
            <person name="Ivanova N."/>
            <person name="Mavromatis K."/>
            <person name="Ovchinnikova G."/>
            <person name="Pati A."/>
            <person name="Chen A."/>
            <person name="Palaniappan K."/>
            <person name="Land M."/>
            <person name="Hauser L."/>
            <person name="Chang Y.J."/>
            <person name="Jeffries C.D."/>
            <person name="Chain P."/>
            <person name="Meincke L."/>
            <person name="Sims D."/>
            <person name="Brettin T."/>
            <person name="Detter J.C."/>
            <person name="Goker M."/>
            <person name="Bristow J."/>
            <person name="Eisen J.A."/>
            <person name="Markowitz V."/>
            <person name="Hugenholtz P."/>
            <person name="Kyrpides N.C."/>
            <person name="Klenk H.P."/>
            <person name="Han C."/>
        </authorList>
    </citation>
    <scope>NUCLEOTIDE SEQUENCE [LARGE SCALE GENOMIC DNA]</scope>
    <source>
        <strain evidence="3">ATCC 25559 / DSM 2243 / CCUG 17323 / JCM 9979 / KCTC 3265 / NCTC 11813 / VPI 0255 / 1899 B</strain>
    </source>
</reference>
<organism evidence="2 3">
    <name type="scientific">Eggerthella lenta (strain ATCC 25559 / DSM 2243 / CCUG 17323 / JCM 9979 / KCTC 3265 / NCTC 11813 / VPI 0255 / 1899 B)</name>
    <name type="common">Eubacterium lentum</name>
    <dbReference type="NCBI Taxonomy" id="479437"/>
    <lineage>
        <taxon>Bacteria</taxon>
        <taxon>Bacillati</taxon>
        <taxon>Actinomycetota</taxon>
        <taxon>Coriobacteriia</taxon>
        <taxon>Eggerthellales</taxon>
        <taxon>Eggerthellaceae</taxon>
        <taxon>Eggerthella</taxon>
    </lineage>
</organism>
<name>C8WIX4_EGGLE</name>
<evidence type="ECO:0000313" key="3">
    <source>
        <dbReference type="Proteomes" id="UP000001377"/>
    </source>
</evidence>
<dbReference type="CDD" id="cd04184">
    <property type="entry name" value="GT2_RfbC_Mx_like"/>
    <property type="match status" value="1"/>
</dbReference>
<keyword evidence="2" id="KW-0808">Transferase</keyword>
<dbReference type="InterPro" id="IPR001173">
    <property type="entry name" value="Glyco_trans_2-like"/>
</dbReference>
<dbReference type="AlphaFoldDB" id="C8WIX4"/>
<dbReference type="GO" id="GO:0016757">
    <property type="term" value="F:glycosyltransferase activity"/>
    <property type="evidence" value="ECO:0007669"/>
    <property type="project" value="UniProtKB-KW"/>
</dbReference>
<accession>C8WIX4</accession>
<dbReference type="PANTHER" id="PTHR43179">
    <property type="entry name" value="RHAMNOSYLTRANSFERASE WBBL"/>
    <property type="match status" value="1"/>
</dbReference>
<proteinExistence type="predicted"/>
<dbReference type="HOGENOM" id="CLU_005003_2_1_11"/>
<dbReference type="KEGG" id="ele:Elen_2052"/>
<dbReference type="PANTHER" id="PTHR43179:SF7">
    <property type="entry name" value="RHAMNOSYLTRANSFERASE WBBL"/>
    <property type="match status" value="1"/>
</dbReference>